<evidence type="ECO:0000313" key="4">
    <source>
        <dbReference type="Proteomes" id="UP001337305"/>
    </source>
</evidence>
<dbReference type="InterPro" id="IPR048450">
    <property type="entry name" value="YgjK_N"/>
</dbReference>
<gene>
    <name evidence="3" type="ORF">N1F79_06755</name>
</gene>
<dbReference type="InterPro" id="IPR008928">
    <property type="entry name" value="6-hairpin_glycosidase_sf"/>
</dbReference>
<dbReference type="Pfam" id="PF22422">
    <property type="entry name" value="MGH1-like_GH"/>
    <property type="match status" value="1"/>
</dbReference>
<dbReference type="InterPro" id="IPR054491">
    <property type="entry name" value="MGH1-like_GH"/>
</dbReference>
<keyword evidence="3" id="KW-0378">Hydrolase</keyword>
<organism evidence="3 4">
    <name type="scientific">Flavivirga spongiicola</name>
    <dbReference type="NCBI Taxonomy" id="421621"/>
    <lineage>
        <taxon>Bacteria</taxon>
        <taxon>Pseudomonadati</taxon>
        <taxon>Bacteroidota</taxon>
        <taxon>Flavobacteriia</taxon>
        <taxon>Flavobacteriales</taxon>
        <taxon>Flavobacteriaceae</taxon>
        <taxon>Flavivirga</taxon>
    </lineage>
</organism>
<dbReference type="PANTHER" id="PTHR23403">
    <property type="entry name" value="TREHALASE"/>
    <property type="match status" value="1"/>
</dbReference>
<reference evidence="3 4" key="1">
    <citation type="submission" date="2022-09" db="EMBL/GenBank/DDBJ databases">
        <title>Genome sequencing of Flavivirga sp. MEBiC05379.</title>
        <authorList>
            <person name="Oh H.-M."/>
            <person name="Kwon K.K."/>
            <person name="Park M.J."/>
            <person name="Yang S.-H."/>
        </authorList>
    </citation>
    <scope>NUCLEOTIDE SEQUENCE [LARGE SCALE GENOMIC DNA]</scope>
    <source>
        <strain evidence="3 4">MEBiC05379</strain>
    </source>
</reference>
<protein>
    <submittedName>
        <fullName evidence="3">Trehalase family glycosidase</fullName>
    </submittedName>
</protein>
<dbReference type="InterPro" id="IPR012341">
    <property type="entry name" value="6hp_glycosidase-like_sf"/>
</dbReference>
<dbReference type="Pfam" id="PF21152">
    <property type="entry name" value="YgjK_N"/>
    <property type="match status" value="1"/>
</dbReference>
<dbReference type="EMBL" id="JAODOP010000004">
    <property type="protein sequence ID" value="MEF3832823.1"/>
    <property type="molecule type" value="Genomic_DNA"/>
</dbReference>
<evidence type="ECO:0000313" key="3">
    <source>
        <dbReference type="EMBL" id="MEF3832823.1"/>
    </source>
</evidence>
<name>A0ABU7XQ52_9FLAO</name>
<dbReference type="RefSeq" id="WP_303305191.1">
    <property type="nucleotide sequence ID" value="NZ_JAODOP010000004.1"/>
</dbReference>
<dbReference type="Proteomes" id="UP001337305">
    <property type="component" value="Unassembled WGS sequence"/>
</dbReference>
<keyword evidence="3" id="KW-0326">Glycosidase</keyword>
<accession>A0ABU7XQ52</accession>
<evidence type="ECO:0000259" key="1">
    <source>
        <dbReference type="Pfam" id="PF21152"/>
    </source>
</evidence>
<dbReference type="GO" id="GO:0016798">
    <property type="term" value="F:hydrolase activity, acting on glycosyl bonds"/>
    <property type="evidence" value="ECO:0007669"/>
    <property type="project" value="UniProtKB-KW"/>
</dbReference>
<sequence length="683" mass="78235">MKDINRAMSKMINKFFLLSHSTLIVALLVLYTSCSHEHDHLKINSNKFIANILDLKGVPSTPQDRSISSFCDLGAWHAFALPTDNAEFYGGFIGPFVMNRENGIWLGKKFAHLSLYDKNNKKIKYTSAVLNQYPGYLEQKLSTEIEGLEVHLKLWFQTNTSIIVSAKIDNKSQKNNQVYVGWEGDTWLKSAGFQWDKNLKLSYSDSESTHSYLFDRGFKIDINDTNKSYSCKSETILNIEPKSSLNINLKYTIQSKHDEDSVLKPINDSIINSSYNKTLSRWASYHNAFPYRGNHWLDSLSFEILKSKSIQTLVTNWKGASGELKYDGLFPSYLYKGFHGFWAWDSWKHAVALARFEPELAKNQMLTMFSYQNEEGMIPDCIFRDTLIEKHNWRDTKPPLATWAVNEIYEKTSDTLFASLMFPKLLKYHNWWYKNRDHDGNKLCEYGSTDGTRIAAAWESGMDNAVRFDHALMVKNNPTAWSLNQESVDLNAYLLVEKELLIKLAKITNNTSSIETLQNDANEVSVLINMAFYDVNAGYYFDRQLEDSKTIDVIGPEGWLPLWAGIATSSMAESVKSKVLDEALFNSKIPFPTLNISHKDFDPEDGYWRGPVWLDQAYFGIVGLERYGYTKEANDLKLKLVKNAEGLLEKGYPIRENYHPISGKGLNANHFSWSAAHLLLLIE</sequence>
<dbReference type="PANTHER" id="PTHR23403:SF1">
    <property type="entry name" value="TREHALASE"/>
    <property type="match status" value="1"/>
</dbReference>
<feature type="domain" description="Glucosidase YgjK N-terminal" evidence="1">
    <location>
        <begin position="67"/>
        <end position="185"/>
    </location>
</feature>
<feature type="domain" description="Mannosylglycerate hydrolase MGH1-like glycoside hydrolase" evidence="2">
    <location>
        <begin position="341"/>
        <end position="674"/>
    </location>
</feature>
<dbReference type="Gene3D" id="1.50.10.10">
    <property type="match status" value="1"/>
</dbReference>
<comment type="caution">
    <text evidence="3">The sequence shown here is derived from an EMBL/GenBank/DDBJ whole genome shotgun (WGS) entry which is preliminary data.</text>
</comment>
<dbReference type="Gene3D" id="2.70.98.50">
    <property type="entry name" value="putative glycoside hydrolase family protein from bacillus halodurans"/>
    <property type="match status" value="1"/>
</dbReference>
<evidence type="ECO:0000259" key="2">
    <source>
        <dbReference type="Pfam" id="PF22422"/>
    </source>
</evidence>
<dbReference type="SUPFAM" id="SSF48208">
    <property type="entry name" value="Six-hairpin glycosidases"/>
    <property type="match status" value="1"/>
</dbReference>
<dbReference type="InterPro" id="IPR001661">
    <property type="entry name" value="Glyco_hydro_37"/>
</dbReference>
<keyword evidence="4" id="KW-1185">Reference proteome</keyword>
<proteinExistence type="predicted"/>